<dbReference type="PIRSF" id="PIRSF009283">
    <property type="entry name" value="HPP_dOase"/>
    <property type="match status" value="1"/>
</dbReference>
<dbReference type="SUPFAM" id="SSF54593">
    <property type="entry name" value="Glyoxalase/Bleomycin resistance protein/Dihydroxybiphenyl dioxygenase"/>
    <property type="match status" value="1"/>
</dbReference>
<feature type="domain" description="VOC" evidence="6">
    <location>
        <begin position="16"/>
        <end position="133"/>
    </location>
</feature>
<dbReference type="InterPro" id="IPR041736">
    <property type="entry name" value="4OHPhenylPyrv_dOase_N"/>
</dbReference>
<dbReference type="InterPro" id="IPR005956">
    <property type="entry name" value="4OHPhenylPyrv_dOase"/>
</dbReference>
<keyword evidence="8" id="KW-1185">Reference proteome</keyword>
<dbReference type="InterPro" id="IPR037523">
    <property type="entry name" value="VOC_core"/>
</dbReference>
<dbReference type="Pfam" id="PF14696">
    <property type="entry name" value="Glyoxalase_5"/>
    <property type="match status" value="1"/>
</dbReference>
<keyword evidence="3" id="KW-0677">Repeat</keyword>
<sequence length="372" mass="41803">MGAVRGRLANPIGLDGFEFIEFSAPERGVLEPVFAAMGFSCIARHRSKHVALWRQGEINLITNYEPRSPAWCFSREHGPSACGMAFRVKDAHRAYEELVRRSAEPVLIETGPMELRLPAIRGIGGAIIYLIDRYESEGNGALSIYDIDFAYLPDGERHPVGAGLRRIDHLTHNVYGGRMAYWADYYEKLFNFREMRHFDIKGEYTGLLSRALAAPDGKIRIPLNEEGERGHGQIDEFLRRFNGEGIQHIAFACDDLVAVWDRLKQAGVPLMAAPPDTYYAMLDDRLPRHGCDVAALRARGILLDGTTAAGPPRLLLQIFAEPAIGPVFFEFIERRGDEGFGEGNFQALFESLERDQLRRDVLQRDGPKETAR</sequence>
<dbReference type="PANTHER" id="PTHR11959">
    <property type="entry name" value="4-HYDROXYPHENYLPYRUVATE DIOXYGENASE"/>
    <property type="match status" value="1"/>
</dbReference>
<evidence type="ECO:0000313" key="8">
    <source>
        <dbReference type="Proteomes" id="UP000016568"/>
    </source>
</evidence>
<dbReference type="CDD" id="cd08342">
    <property type="entry name" value="HPPD_N_like"/>
    <property type="match status" value="1"/>
</dbReference>
<evidence type="ECO:0000256" key="2">
    <source>
        <dbReference type="ARBA" id="ARBA00022723"/>
    </source>
</evidence>
<evidence type="ECO:0000313" key="7">
    <source>
        <dbReference type="EMBL" id="GAD50042.1"/>
    </source>
</evidence>
<protein>
    <submittedName>
        <fullName evidence="7">Putative 4-hydroxyphenylpyruvate dioxygenase</fullName>
    </submittedName>
</protein>
<comment type="cofactor">
    <cofactor evidence="5">
        <name>Fe cation</name>
        <dbReference type="ChEBI" id="CHEBI:24875"/>
    </cofactor>
    <text evidence="5">Binds 1 Fe cation per subunit.</text>
</comment>
<dbReference type="Gene3D" id="3.10.180.10">
    <property type="entry name" value="2,3-Dihydroxybiphenyl 1,2-Dioxygenase, domain 1"/>
    <property type="match status" value="2"/>
</dbReference>
<feature type="domain" description="VOC" evidence="6">
    <location>
        <begin position="166"/>
        <end position="321"/>
    </location>
</feature>
<dbReference type="InterPro" id="IPR004360">
    <property type="entry name" value="Glyas_Fos-R_dOase_dom"/>
</dbReference>
<gene>
    <name evidence="7" type="ORF">NT2_07_00420</name>
</gene>
<evidence type="ECO:0000256" key="3">
    <source>
        <dbReference type="ARBA" id="ARBA00022737"/>
    </source>
</evidence>
<proteinExistence type="inferred from homology"/>
<keyword evidence="4 5" id="KW-0408">Iron</keyword>
<dbReference type="eggNOG" id="COG3185">
    <property type="taxonomic scope" value="Bacteria"/>
</dbReference>
<keyword evidence="7" id="KW-0560">Oxidoreductase</keyword>
<dbReference type="InterPro" id="IPR029068">
    <property type="entry name" value="Glyas_Bleomycin-R_OHBP_Dase"/>
</dbReference>
<evidence type="ECO:0000259" key="6">
    <source>
        <dbReference type="PROSITE" id="PS51819"/>
    </source>
</evidence>
<reference evidence="7 8" key="1">
    <citation type="submission" date="2013-09" db="EMBL/GenBank/DDBJ databases">
        <title>Whole genome shotgun sequence of Novosphingobium tardaugens NBRC 16725.</title>
        <authorList>
            <person name="Isaki S."/>
            <person name="Hosoyama A."/>
            <person name="Tsuchikane K."/>
            <person name="Katsumata H."/>
            <person name="Ando Y."/>
            <person name="Yamazaki S."/>
            <person name="Fujita N."/>
        </authorList>
    </citation>
    <scope>NUCLEOTIDE SEQUENCE [LARGE SCALE GENOMIC DNA]</scope>
    <source>
        <strain evidence="7 8">NBRC 16725</strain>
    </source>
</reference>
<keyword evidence="7" id="KW-0670">Pyruvate</keyword>
<dbReference type="AlphaFoldDB" id="U2YNB4"/>
<dbReference type="NCBIfam" id="TIGR01263">
    <property type="entry name" value="4HPPD"/>
    <property type="match status" value="1"/>
</dbReference>
<keyword evidence="2 5" id="KW-0479">Metal-binding</keyword>
<evidence type="ECO:0000256" key="1">
    <source>
        <dbReference type="ARBA" id="ARBA00005877"/>
    </source>
</evidence>
<evidence type="ECO:0000256" key="5">
    <source>
        <dbReference type="PIRSR" id="PIRSR009283-1"/>
    </source>
</evidence>
<dbReference type="FunFam" id="3.10.180.10:FF:000007">
    <property type="entry name" value="4-hydroxyphenylpyruvate dioxygenase"/>
    <property type="match status" value="1"/>
</dbReference>
<comment type="caution">
    <text evidence="7">The sequence shown here is derived from an EMBL/GenBank/DDBJ whole genome shotgun (WGS) entry which is preliminary data.</text>
</comment>
<feature type="binding site" evidence="5">
    <location>
        <position position="248"/>
    </location>
    <ligand>
        <name>Fe cation</name>
        <dbReference type="ChEBI" id="CHEBI:24875"/>
    </ligand>
</feature>
<dbReference type="EMBL" id="BASZ01000007">
    <property type="protein sequence ID" value="GAD50042.1"/>
    <property type="molecule type" value="Genomic_DNA"/>
</dbReference>
<name>U2YNB4_9SPHN</name>
<dbReference type="Proteomes" id="UP000016568">
    <property type="component" value="Unassembled WGS sequence"/>
</dbReference>
<dbReference type="OrthoDB" id="9780241at2"/>
<dbReference type="Pfam" id="PF00903">
    <property type="entry name" value="Glyoxalase"/>
    <property type="match status" value="1"/>
</dbReference>
<dbReference type="KEGG" id="ntd:EGO55_06560"/>
<dbReference type="PROSITE" id="PS51819">
    <property type="entry name" value="VOC"/>
    <property type="match status" value="2"/>
</dbReference>
<comment type="similarity">
    <text evidence="1">Belongs to the 4HPPD family.</text>
</comment>
<feature type="binding site" evidence="5">
    <location>
        <position position="330"/>
    </location>
    <ligand>
        <name>Fe cation</name>
        <dbReference type="ChEBI" id="CHEBI:24875"/>
    </ligand>
</feature>
<dbReference type="GO" id="GO:0006572">
    <property type="term" value="P:L-tyrosine catabolic process"/>
    <property type="evidence" value="ECO:0007669"/>
    <property type="project" value="TreeGrafter"/>
</dbReference>
<dbReference type="GO" id="GO:0046872">
    <property type="term" value="F:metal ion binding"/>
    <property type="evidence" value="ECO:0007669"/>
    <property type="project" value="UniProtKB-KW"/>
</dbReference>
<keyword evidence="7" id="KW-0223">Dioxygenase</keyword>
<dbReference type="PANTHER" id="PTHR11959:SF1">
    <property type="entry name" value="4-HYDROXYPHENYLPYRUVATE DIOXYGENASE"/>
    <property type="match status" value="1"/>
</dbReference>
<accession>U2YNB4</accession>
<dbReference type="GO" id="GO:0003868">
    <property type="term" value="F:4-hydroxyphenylpyruvate dioxygenase activity"/>
    <property type="evidence" value="ECO:0007669"/>
    <property type="project" value="InterPro"/>
</dbReference>
<dbReference type="InterPro" id="IPR041735">
    <property type="entry name" value="4OHPhenylPyrv_dOase_C"/>
</dbReference>
<organism evidence="7 8">
    <name type="scientific">Caenibius tardaugens NBRC 16725</name>
    <dbReference type="NCBI Taxonomy" id="1219035"/>
    <lineage>
        <taxon>Bacteria</taxon>
        <taxon>Pseudomonadati</taxon>
        <taxon>Pseudomonadota</taxon>
        <taxon>Alphaproteobacteria</taxon>
        <taxon>Sphingomonadales</taxon>
        <taxon>Erythrobacteraceae</taxon>
        <taxon>Caenibius</taxon>
    </lineage>
</organism>
<feature type="binding site" evidence="5">
    <location>
        <position position="169"/>
    </location>
    <ligand>
        <name>Fe cation</name>
        <dbReference type="ChEBI" id="CHEBI:24875"/>
    </ligand>
</feature>
<dbReference type="CDD" id="cd07250">
    <property type="entry name" value="HPPD_C_like"/>
    <property type="match status" value="1"/>
</dbReference>
<evidence type="ECO:0000256" key="4">
    <source>
        <dbReference type="ARBA" id="ARBA00023004"/>
    </source>
</evidence>